<dbReference type="EMBL" id="BSDD01000001">
    <property type="protein sequence ID" value="GLH68541.1"/>
    <property type="molecule type" value="Genomic_DNA"/>
</dbReference>
<accession>A0ABQ5Q2A5</accession>
<sequence length="232" mass="25125">MASGATLTDLALHQLLQEAVETQAPASLRPEGSPRLLGDLRLVAFEPGETLDVEGIRPRDQVPATGGPATLSILIGSELLSLDAELLSIAQRDGGTARLRLGWPQDARLHRRADVRVAAPEQAPLQVQVRLGGKAREALLVNLTETGAGLAFPDVFMVDLHTPIEIHATLPGGIPLHCTGEVRHLTILEGQDHPTRLGIVLQPGAEGDLEPMRRFIQARRMDRSQRFRQDGE</sequence>
<keyword evidence="3" id="KW-1185">Reference proteome</keyword>
<name>A0ABQ5Q2A5_9BACT</name>
<evidence type="ECO:0000313" key="3">
    <source>
        <dbReference type="Proteomes" id="UP001165089"/>
    </source>
</evidence>
<feature type="domain" description="PilZ" evidence="1">
    <location>
        <begin position="111"/>
        <end position="217"/>
    </location>
</feature>
<organism evidence="2 3">
    <name type="scientific">Geothrix rubra</name>
    <dbReference type="NCBI Taxonomy" id="2927977"/>
    <lineage>
        <taxon>Bacteria</taxon>
        <taxon>Pseudomonadati</taxon>
        <taxon>Acidobacteriota</taxon>
        <taxon>Holophagae</taxon>
        <taxon>Holophagales</taxon>
        <taxon>Holophagaceae</taxon>
        <taxon>Geothrix</taxon>
    </lineage>
</organism>
<evidence type="ECO:0000313" key="2">
    <source>
        <dbReference type="EMBL" id="GLH68541.1"/>
    </source>
</evidence>
<dbReference type="Gene3D" id="2.40.10.220">
    <property type="entry name" value="predicted glycosyltransferase like domains"/>
    <property type="match status" value="1"/>
</dbReference>
<dbReference type="Proteomes" id="UP001165089">
    <property type="component" value="Unassembled WGS sequence"/>
</dbReference>
<protein>
    <recommendedName>
        <fullName evidence="1">PilZ domain-containing protein</fullName>
    </recommendedName>
</protein>
<evidence type="ECO:0000259" key="1">
    <source>
        <dbReference type="Pfam" id="PF07238"/>
    </source>
</evidence>
<dbReference type="SUPFAM" id="SSF141371">
    <property type="entry name" value="PilZ domain-like"/>
    <property type="match status" value="1"/>
</dbReference>
<dbReference type="RefSeq" id="WP_285722031.1">
    <property type="nucleotide sequence ID" value="NZ_BSDD01000001.1"/>
</dbReference>
<proteinExistence type="predicted"/>
<comment type="caution">
    <text evidence="2">The sequence shown here is derived from an EMBL/GenBank/DDBJ whole genome shotgun (WGS) entry which is preliminary data.</text>
</comment>
<reference evidence="2 3" key="1">
    <citation type="journal article" date="2023" name="Antonie Van Leeuwenhoek">
        <title>Mesoterricola silvestris gen. nov., sp. nov., Mesoterricola sediminis sp. nov., Geothrix oryzae sp. nov., Geothrix edaphica sp. nov., Geothrix rubra sp. nov., and Geothrix limicola sp. nov., six novel members of Acidobacteriota isolated from soils.</title>
        <authorList>
            <person name="Itoh H."/>
            <person name="Sugisawa Y."/>
            <person name="Mise K."/>
            <person name="Xu Z."/>
            <person name="Kuniyasu M."/>
            <person name="Ushijima N."/>
            <person name="Kawano K."/>
            <person name="Kobayashi E."/>
            <person name="Shiratori Y."/>
            <person name="Masuda Y."/>
            <person name="Senoo K."/>
        </authorList>
    </citation>
    <scope>NUCLEOTIDE SEQUENCE [LARGE SCALE GENOMIC DNA]</scope>
    <source>
        <strain evidence="2 3">Red803</strain>
    </source>
</reference>
<gene>
    <name evidence="2" type="ORF">GETHPA_00740</name>
</gene>
<dbReference type="InterPro" id="IPR009875">
    <property type="entry name" value="PilZ_domain"/>
</dbReference>
<dbReference type="Pfam" id="PF07238">
    <property type="entry name" value="PilZ"/>
    <property type="match status" value="1"/>
</dbReference>